<feature type="non-terminal residue" evidence="1">
    <location>
        <position position="45"/>
    </location>
</feature>
<proteinExistence type="predicted"/>
<dbReference type="EMBL" id="CAMKVN010024650">
    <property type="protein sequence ID" value="CAI2200548.1"/>
    <property type="molecule type" value="Genomic_DNA"/>
</dbReference>
<comment type="caution">
    <text evidence="1">The sequence shown here is derived from an EMBL/GenBank/DDBJ whole genome shotgun (WGS) entry which is preliminary data.</text>
</comment>
<accession>A0A9W4X193</accession>
<organism evidence="1 2">
    <name type="scientific">Funneliformis geosporum</name>
    <dbReference type="NCBI Taxonomy" id="1117311"/>
    <lineage>
        <taxon>Eukaryota</taxon>
        <taxon>Fungi</taxon>
        <taxon>Fungi incertae sedis</taxon>
        <taxon>Mucoromycota</taxon>
        <taxon>Glomeromycotina</taxon>
        <taxon>Glomeromycetes</taxon>
        <taxon>Glomerales</taxon>
        <taxon>Glomeraceae</taxon>
        <taxon>Funneliformis</taxon>
    </lineage>
</organism>
<gene>
    <name evidence="1" type="ORF">FWILDA_LOCUS19624</name>
</gene>
<keyword evidence="2" id="KW-1185">Reference proteome</keyword>
<reference evidence="1" key="1">
    <citation type="submission" date="2022-08" db="EMBL/GenBank/DDBJ databases">
        <authorList>
            <person name="Kallberg Y."/>
            <person name="Tangrot J."/>
            <person name="Rosling A."/>
        </authorList>
    </citation>
    <scope>NUCLEOTIDE SEQUENCE</scope>
    <source>
        <strain evidence="1">Wild A</strain>
    </source>
</reference>
<name>A0A9W4X193_9GLOM</name>
<evidence type="ECO:0000313" key="2">
    <source>
        <dbReference type="Proteomes" id="UP001153678"/>
    </source>
</evidence>
<sequence>EGELKDLTRFYVQMCILSAEKNDEALTIGTLRYLASPSLTINVIK</sequence>
<feature type="non-terminal residue" evidence="1">
    <location>
        <position position="1"/>
    </location>
</feature>
<dbReference type="OrthoDB" id="10634358at2759"/>
<dbReference type="Proteomes" id="UP001153678">
    <property type="component" value="Unassembled WGS sequence"/>
</dbReference>
<dbReference type="AlphaFoldDB" id="A0A9W4X193"/>
<protein>
    <submittedName>
        <fullName evidence="1">1704_t:CDS:1</fullName>
    </submittedName>
</protein>
<evidence type="ECO:0000313" key="1">
    <source>
        <dbReference type="EMBL" id="CAI2200548.1"/>
    </source>
</evidence>